<dbReference type="EMBL" id="BGZK01000384">
    <property type="protein sequence ID" value="GBP40584.1"/>
    <property type="molecule type" value="Genomic_DNA"/>
</dbReference>
<comment type="caution">
    <text evidence="1">The sequence shown here is derived from an EMBL/GenBank/DDBJ whole genome shotgun (WGS) entry which is preliminary data.</text>
</comment>
<proteinExistence type="predicted"/>
<keyword evidence="2" id="KW-1185">Reference proteome</keyword>
<sequence length="121" mass="14397">MVCHPNQPFSIWSGSRDQHWGRPLKYQVQNNSRFRGLEAVHYHMWRRHQEKTALIDFPWKKDTRISEERGEKAQNEKIEFIHYVNQSSVNEFDDPTILNGMMAVEVTEHKIRSHMGGEDSF</sequence>
<accession>A0A4C1VRZ6</accession>
<name>A0A4C1VRZ6_EUMVA</name>
<protein>
    <submittedName>
        <fullName evidence="1">Uncharacterized protein</fullName>
    </submittedName>
</protein>
<dbReference type="AlphaFoldDB" id="A0A4C1VRZ6"/>
<evidence type="ECO:0000313" key="2">
    <source>
        <dbReference type="Proteomes" id="UP000299102"/>
    </source>
</evidence>
<reference evidence="1 2" key="1">
    <citation type="journal article" date="2019" name="Commun. Biol.">
        <title>The bagworm genome reveals a unique fibroin gene that provides high tensile strength.</title>
        <authorList>
            <person name="Kono N."/>
            <person name="Nakamura H."/>
            <person name="Ohtoshi R."/>
            <person name="Tomita M."/>
            <person name="Numata K."/>
            <person name="Arakawa K."/>
        </authorList>
    </citation>
    <scope>NUCLEOTIDE SEQUENCE [LARGE SCALE GENOMIC DNA]</scope>
</reference>
<gene>
    <name evidence="1" type="ORF">EVAR_41664_1</name>
</gene>
<evidence type="ECO:0000313" key="1">
    <source>
        <dbReference type="EMBL" id="GBP40584.1"/>
    </source>
</evidence>
<dbReference type="Proteomes" id="UP000299102">
    <property type="component" value="Unassembled WGS sequence"/>
</dbReference>
<organism evidence="1 2">
    <name type="scientific">Eumeta variegata</name>
    <name type="common">Bagworm moth</name>
    <name type="synonym">Eumeta japonica</name>
    <dbReference type="NCBI Taxonomy" id="151549"/>
    <lineage>
        <taxon>Eukaryota</taxon>
        <taxon>Metazoa</taxon>
        <taxon>Ecdysozoa</taxon>
        <taxon>Arthropoda</taxon>
        <taxon>Hexapoda</taxon>
        <taxon>Insecta</taxon>
        <taxon>Pterygota</taxon>
        <taxon>Neoptera</taxon>
        <taxon>Endopterygota</taxon>
        <taxon>Lepidoptera</taxon>
        <taxon>Glossata</taxon>
        <taxon>Ditrysia</taxon>
        <taxon>Tineoidea</taxon>
        <taxon>Psychidae</taxon>
        <taxon>Oiketicinae</taxon>
        <taxon>Eumeta</taxon>
    </lineage>
</organism>